<reference evidence="1 2" key="1">
    <citation type="submission" date="2017-01" db="EMBL/GenBank/DDBJ databases">
        <authorList>
            <person name="Mah S.A."/>
            <person name="Swanson W.J."/>
            <person name="Moy G.W."/>
            <person name="Vacquier V.D."/>
        </authorList>
    </citation>
    <scope>NUCLEOTIDE SEQUENCE [LARGE SCALE GENOMIC DNA]</scope>
    <source>
        <strain evidence="1 2">DSM 18014</strain>
    </source>
</reference>
<gene>
    <name evidence="1" type="ORF">SAMN05421785_1461</name>
</gene>
<sequence>FTTKVSVTVSGGSGFLLPQETNSARQNKIDIALKKDFILVV</sequence>
<feature type="non-terminal residue" evidence="1">
    <location>
        <position position="1"/>
    </location>
</feature>
<protein>
    <submittedName>
        <fullName evidence="1">Uncharacterized protein</fullName>
    </submittedName>
</protein>
<dbReference type="Proteomes" id="UP000185781">
    <property type="component" value="Unassembled WGS sequence"/>
</dbReference>
<evidence type="ECO:0000313" key="2">
    <source>
        <dbReference type="Proteomes" id="UP000185781"/>
    </source>
</evidence>
<accession>A0A1N7R1D3</accession>
<organism evidence="1 2">
    <name type="scientific">Chryseobacterium gambrini</name>
    <dbReference type="NCBI Taxonomy" id="373672"/>
    <lineage>
        <taxon>Bacteria</taxon>
        <taxon>Pseudomonadati</taxon>
        <taxon>Bacteroidota</taxon>
        <taxon>Flavobacteriia</taxon>
        <taxon>Flavobacteriales</taxon>
        <taxon>Weeksellaceae</taxon>
        <taxon>Chryseobacterium group</taxon>
        <taxon>Chryseobacterium</taxon>
    </lineage>
</organism>
<dbReference type="EMBL" id="FTOV01000046">
    <property type="protein sequence ID" value="SIT28895.1"/>
    <property type="molecule type" value="Genomic_DNA"/>
</dbReference>
<dbReference type="AlphaFoldDB" id="A0A1N7R1D3"/>
<proteinExistence type="predicted"/>
<name>A0A1N7R1D3_9FLAO</name>
<evidence type="ECO:0000313" key="1">
    <source>
        <dbReference type="EMBL" id="SIT28895.1"/>
    </source>
</evidence>